<evidence type="ECO:0000313" key="1">
    <source>
        <dbReference type="EMBL" id="GBN68866.1"/>
    </source>
</evidence>
<dbReference type="EMBL" id="BGPR01015345">
    <property type="protein sequence ID" value="GBN68866.1"/>
    <property type="molecule type" value="Genomic_DNA"/>
</dbReference>
<comment type="caution">
    <text evidence="1">The sequence shown here is derived from an EMBL/GenBank/DDBJ whole genome shotgun (WGS) entry which is preliminary data.</text>
</comment>
<keyword evidence="2" id="KW-1185">Reference proteome</keyword>
<dbReference type="Proteomes" id="UP000499080">
    <property type="component" value="Unassembled WGS sequence"/>
</dbReference>
<evidence type="ECO:0000313" key="2">
    <source>
        <dbReference type="Proteomes" id="UP000499080"/>
    </source>
</evidence>
<sequence length="106" mass="11456">MKTLREAASQRTRLFSLARIEVKVGYMRPGGTVSLTEGYGGRGVMMTFSNFRRSLLFYKLNSPLLELAAQIFPDGGTAFSTGGPGFPGHPTGATPGNVYLKCDEFS</sequence>
<organism evidence="1 2">
    <name type="scientific">Araneus ventricosus</name>
    <name type="common">Orbweaver spider</name>
    <name type="synonym">Epeira ventricosa</name>
    <dbReference type="NCBI Taxonomy" id="182803"/>
    <lineage>
        <taxon>Eukaryota</taxon>
        <taxon>Metazoa</taxon>
        <taxon>Ecdysozoa</taxon>
        <taxon>Arthropoda</taxon>
        <taxon>Chelicerata</taxon>
        <taxon>Arachnida</taxon>
        <taxon>Araneae</taxon>
        <taxon>Araneomorphae</taxon>
        <taxon>Entelegynae</taxon>
        <taxon>Araneoidea</taxon>
        <taxon>Araneidae</taxon>
        <taxon>Araneus</taxon>
    </lineage>
</organism>
<reference evidence="1 2" key="1">
    <citation type="journal article" date="2019" name="Sci. Rep.">
        <title>Orb-weaving spider Araneus ventricosus genome elucidates the spidroin gene catalogue.</title>
        <authorList>
            <person name="Kono N."/>
            <person name="Nakamura H."/>
            <person name="Ohtoshi R."/>
            <person name="Moran D.A.P."/>
            <person name="Shinohara A."/>
            <person name="Yoshida Y."/>
            <person name="Fujiwara M."/>
            <person name="Mori M."/>
            <person name="Tomita M."/>
            <person name="Arakawa K."/>
        </authorList>
    </citation>
    <scope>NUCLEOTIDE SEQUENCE [LARGE SCALE GENOMIC DNA]</scope>
</reference>
<protein>
    <submittedName>
        <fullName evidence="1">Uncharacterized protein</fullName>
    </submittedName>
</protein>
<dbReference type="AlphaFoldDB" id="A0A4Y2R057"/>
<accession>A0A4Y2R057</accession>
<proteinExistence type="predicted"/>
<gene>
    <name evidence="1" type="ORF">AVEN_90122_1</name>
</gene>
<name>A0A4Y2R057_ARAVE</name>